<feature type="region of interest" description="Disordered" evidence="1">
    <location>
        <begin position="372"/>
        <end position="392"/>
    </location>
</feature>
<organism evidence="2">
    <name type="scientific">Hanusia phi</name>
    <dbReference type="NCBI Taxonomy" id="3032"/>
    <lineage>
        <taxon>Eukaryota</taxon>
        <taxon>Cryptophyceae</taxon>
        <taxon>Pyrenomonadales</taxon>
        <taxon>Geminigeraceae</taxon>
        <taxon>Hanusia</taxon>
    </lineage>
</organism>
<evidence type="ECO:0000256" key="1">
    <source>
        <dbReference type="SAM" id="MobiDB-lite"/>
    </source>
</evidence>
<evidence type="ECO:0008006" key="3">
    <source>
        <dbReference type="Google" id="ProtNLM"/>
    </source>
</evidence>
<name>A0A7S0E5L3_9CRYP</name>
<dbReference type="Gene3D" id="3.90.79.10">
    <property type="entry name" value="Nucleoside Triphosphate Pyrophosphohydrolase"/>
    <property type="match status" value="1"/>
</dbReference>
<dbReference type="EMBL" id="HBEO01007964">
    <property type="protein sequence ID" value="CAD8475048.1"/>
    <property type="molecule type" value="Transcribed_RNA"/>
</dbReference>
<feature type="compositionally biased region" description="Basic and acidic residues" evidence="1">
    <location>
        <begin position="22"/>
        <end position="32"/>
    </location>
</feature>
<sequence length="412" mass="47129">MEECPLGRDMEEEQMEEQQQQQDKEEVKEKNDSGMGMEGYFIGSGVLPYCMQDNKVKLFLGKELAKGFTIAGKVKYCWSDFGGKREDFEDAEETALREFSEETLGLWGGMGGLEQRVQASVANVRRILNDCSARCAGREEEREAERRAPGNQLKRVFVMKNGSYLTFFLPLPYIDPLLFQLARDENDKLVPGAERDSDTCRCAEKRDWAWLDAEEVLRGVEKGKCCVVDEDGQRFNLLPRLAVSFRSHLRFILDHLLCCRPCKQCDMTILRVPKESECRCLHLLGMKQGVESENIRRAFADVVIEKITIYQDRFSSNNCFLLLQDNQTAVRIKHSIDTSPLALQLWDETPCSASADLPNERVQFAWFEHGGQSNARRAPSRGHQARRRTRTQRKLGVGLPLAPWAKRKPHTP</sequence>
<proteinExistence type="predicted"/>
<dbReference type="AlphaFoldDB" id="A0A7S0E5L3"/>
<protein>
    <recommendedName>
        <fullName evidence="3">Nudix hydrolase domain-containing protein</fullName>
    </recommendedName>
</protein>
<dbReference type="SUPFAM" id="SSF55811">
    <property type="entry name" value="Nudix"/>
    <property type="match status" value="1"/>
</dbReference>
<evidence type="ECO:0000313" key="2">
    <source>
        <dbReference type="EMBL" id="CAD8475048.1"/>
    </source>
</evidence>
<feature type="compositionally biased region" description="Basic residues" evidence="1">
    <location>
        <begin position="378"/>
        <end position="392"/>
    </location>
</feature>
<gene>
    <name evidence="2" type="ORF">HPHI1048_LOCUS5565</name>
</gene>
<feature type="region of interest" description="Disordered" evidence="1">
    <location>
        <begin position="1"/>
        <end position="34"/>
    </location>
</feature>
<accession>A0A7S0E5L3</accession>
<dbReference type="InterPro" id="IPR015797">
    <property type="entry name" value="NUDIX_hydrolase-like_dom_sf"/>
</dbReference>
<reference evidence="2" key="1">
    <citation type="submission" date="2021-01" db="EMBL/GenBank/DDBJ databases">
        <authorList>
            <person name="Corre E."/>
            <person name="Pelletier E."/>
            <person name="Niang G."/>
            <person name="Scheremetjew M."/>
            <person name="Finn R."/>
            <person name="Kale V."/>
            <person name="Holt S."/>
            <person name="Cochrane G."/>
            <person name="Meng A."/>
            <person name="Brown T."/>
            <person name="Cohen L."/>
        </authorList>
    </citation>
    <scope>NUCLEOTIDE SEQUENCE</scope>
    <source>
        <strain evidence="2">CCMP325</strain>
    </source>
</reference>